<gene>
    <name evidence="1" type="ORF">BKA07_001843</name>
</gene>
<dbReference type="EMBL" id="JAATJN010000001">
    <property type="protein sequence ID" value="NJC56808.1"/>
    <property type="molecule type" value="Genomic_DNA"/>
</dbReference>
<evidence type="ECO:0000313" key="2">
    <source>
        <dbReference type="Proteomes" id="UP000576792"/>
    </source>
</evidence>
<dbReference type="Proteomes" id="UP000576792">
    <property type="component" value="Unassembled WGS sequence"/>
</dbReference>
<keyword evidence="2" id="KW-1185">Reference proteome</keyword>
<protein>
    <submittedName>
        <fullName evidence="1">Uncharacterized protein</fullName>
    </submittedName>
</protein>
<sequence length="82" mass="8633">MAVIDRVDSGTSGPWTFMWSAGQAPAGRNNVATGGRVSVGTCEYLEDSPRESELAGHMTQAAIDVQDQLRSVGEDGVHITGQ</sequence>
<reference evidence="1 2" key="1">
    <citation type="submission" date="2020-03" db="EMBL/GenBank/DDBJ databases">
        <title>Sequencing the genomes of 1000 actinobacteria strains.</title>
        <authorList>
            <person name="Klenk H.-P."/>
        </authorList>
    </citation>
    <scope>NUCLEOTIDE SEQUENCE [LARGE SCALE GENOMIC DNA]</scope>
    <source>
        <strain evidence="1 2">DSM 18964</strain>
    </source>
</reference>
<evidence type="ECO:0000313" key="1">
    <source>
        <dbReference type="EMBL" id="NJC56808.1"/>
    </source>
</evidence>
<comment type="caution">
    <text evidence="1">The sequence shown here is derived from an EMBL/GenBank/DDBJ whole genome shotgun (WGS) entry which is preliminary data.</text>
</comment>
<accession>A0A846S162</accession>
<dbReference type="AlphaFoldDB" id="A0A846S162"/>
<proteinExistence type="predicted"/>
<organism evidence="1 2">
    <name type="scientific">Brevibacterium marinum</name>
    <dbReference type="NCBI Taxonomy" id="418643"/>
    <lineage>
        <taxon>Bacteria</taxon>
        <taxon>Bacillati</taxon>
        <taxon>Actinomycetota</taxon>
        <taxon>Actinomycetes</taxon>
        <taxon>Micrococcales</taxon>
        <taxon>Brevibacteriaceae</taxon>
        <taxon>Brevibacterium</taxon>
    </lineage>
</organism>
<name>A0A846S162_9MICO</name>